<keyword evidence="2" id="KW-1185">Reference proteome</keyword>
<dbReference type="AlphaFoldDB" id="A0A3S4TYA0"/>
<reference evidence="1 2" key="1">
    <citation type="submission" date="2018-12" db="EMBL/GenBank/DDBJ databases">
        <authorList>
            <consortium name="Pathogen Informatics"/>
        </authorList>
    </citation>
    <scope>NUCLEOTIDE SEQUENCE [LARGE SCALE GENOMIC DNA]</scope>
    <source>
        <strain evidence="1 2">NCTC12967</strain>
    </source>
</reference>
<sequence length="37" mass="4190">MKYPERVIDKELDELLPELPAVALDSPKGFGKTETCR</sequence>
<name>A0A3S4TYA0_9ACTN</name>
<evidence type="ECO:0000313" key="2">
    <source>
        <dbReference type="Proteomes" id="UP000273044"/>
    </source>
</evidence>
<proteinExistence type="predicted"/>
<organism evidence="1 2">
    <name type="scientific">Arachnia propionica</name>
    <dbReference type="NCBI Taxonomy" id="1750"/>
    <lineage>
        <taxon>Bacteria</taxon>
        <taxon>Bacillati</taxon>
        <taxon>Actinomycetota</taxon>
        <taxon>Actinomycetes</taxon>
        <taxon>Propionibacteriales</taxon>
        <taxon>Propionibacteriaceae</taxon>
        <taxon>Arachnia</taxon>
    </lineage>
</organism>
<accession>A0A3S4TYA0</accession>
<evidence type="ECO:0000313" key="1">
    <source>
        <dbReference type="EMBL" id="VEH68926.1"/>
    </source>
</evidence>
<dbReference type="EMBL" id="LR134406">
    <property type="protein sequence ID" value="VEH68926.1"/>
    <property type="molecule type" value="Genomic_DNA"/>
</dbReference>
<protein>
    <submittedName>
        <fullName evidence="1">Uncharacterized protein</fullName>
    </submittedName>
</protein>
<dbReference type="Proteomes" id="UP000273044">
    <property type="component" value="Chromosome"/>
</dbReference>
<gene>
    <name evidence="1" type="ORF">NCTC12967_00189</name>
</gene>